<keyword evidence="3 6" id="KW-1133">Transmembrane helix</keyword>
<feature type="transmembrane region" description="Helical" evidence="6">
    <location>
        <begin position="371"/>
        <end position="392"/>
    </location>
</feature>
<evidence type="ECO:0000256" key="2">
    <source>
        <dbReference type="ARBA" id="ARBA00022692"/>
    </source>
</evidence>
<dbReference type="GO" id="GO:0022857">
    <property type="term" value="F:transmembrane transporter activity"/>
    <property type="evidence" value="ECO:0007669"/>
    <property type="project" value="InterPro"/>
</dbReference>
<dbReference type="PANTHER" id="PTHR23294:SF59">
    <property type="entry name" value="UNC93-LIKE PROTEIN C922.05C"/>
    <property type="match status" value="1"/>
</dbReference>
<dbReference type="Gene3D" id="1.20.1250.20">
    <property type="entry name" value="MFS general substrate transporter like domains"/>
    <property type="match status" value="1"/>
</dbReference>
<evidence type="ECO:0000313" key="7">
    <source>
        <dbReference type="EMBL" id="KPM43905.1"/>
    </source>
</evidence>
<protein>
    <recommendedName>
        <fullName evidence="9">UNC93-like protein</fullName>
    </recommendedName>
</protein>
<comment type="subcellular location">
    <subcellularLocation>
        <location evidence="1">Membrane</location>
        <topology evidence="1">Multi-pass membrane protein</topology>
    </subcellularLocation>
</comment>
<accession>A0A0P7BUI5</accession>
<proteinExistence type="predicted"/>
<feature type="transmembrane region" description="Helical" evidence="6">
    <location>
        <begin position="398"/>
        <end position="421"/>
    </location>
</feature>
<dbReference type="InterPro" id="IPR051617">
    <property type="entry name" value="UNC-93-like_regulator"/>
</dbReference>
<dbReference type="Pfam" id="PF07690">
    <property type="entry name" value="MFS_1"/>
    <property type="match status" value="1"/>
</dbReference>
<gene>
    <name evidence="7" type="ORF">AK830_g2581</name>
</gene>
<dbReference type="InterPro" id="IPR011701">
    <property type="entry name" value="MFS"/>
</dbReference>
<evidence type="ECO:0000256" key="5">
    <source>
        <dbReference type="ARBA" id="ARBA00023180"/>
    </source>
</evidence>
<dbReference type="PANTHER" id="PTHR23294">
    <property type="entry name" value="ET TRANSLATION PRODUCT-RELATED"/>
    <property type="match status" value="1"/>
</dbReference>
<dbReference type="OrthoDB" id="196103at2759"/>
<organism evidence="7 8">
    <name type="scientific">Neonectria ditissima</name>
    <dbReference type="NCBI Taxonomy" id="78410"/>
    <lineage>
        <taxon>Eukaryota</taxon>
        <taxon>Fungi</taxon>
        <taxon>Dikarya</taxon>
        <taxon>Ascomycota</taxon>
        <taxon>Pezizomycotina</taxon>
        <taxon>Sordariomycetes</taxon>
        <taxon>Hypocreomycetidae</taxon>
        <taxon>Hypocreales</taxon>
        <taxon>Nectriaceae</taxon>
        <taxon>Neonectria</taxon>
    </lineage>
</organism>
<dbReference type="GO" id="GO:0016020">
    <property type="term" value="C:membrane"/>
    <property type="evidence" value="ECO:0007669"/>
    <property type="project" value="UniProtKB-SubCell"/>
</dbReference>
<feature type="transmembrane region" description="Helical" evidence="6">
    <location>
        <begin position="12"/>
        <end position="33"/>
    </location>
</feature>
<feature type="transmembrane region" description="Helical" evidence="6">
    <location>
        <begin position="144"/>
        <end position="163"/>
    </location>
</feature>
<feature type="transmembrane region" description="Helical" evidence="6">
    <location>
        <begin position="297"/>
        <end position="314"/>
    </location>
</feature>
<evidence type="ECO:0000256" key="4">
    <source>
        <dbReference type="ARBA" id="ARBA00023136"/>
    </source>
</evidence>
<keyword evidence="4 6" id="KW-0472">Membrane</keyword>
<comment type="caution">
    <text evidence="7">The sequence shown here is derived from an EMBL/GenBank/DDBJ whole genome shotgun (WGS) entry which is preliminary data.</text>
</comment>
<feature type="transmembrane region" description="Helical" evidence="6">
    <location>
        <begin position="104"/>
        <end position="132"/>
    </location>
</feature>
<dbReference type="SUPFAM" id="SSF103473">
    <property type="entry name" value="MFS general substrate transporter"/>
    <property type="match status" value="1"/>
</dbReference>
<sequence>MAETEKHPVTWYRSTIFAAFMVASTAFTCPGIFGALNGMGAGGGASPDISNAANAVVFGVLSVGSLLAGAICNRISPKWALLIGTLGYAPYAAGLYLVDRSGANWLLLLGSVLIGLSACFLWIASGAVFLGYTEENRKGFATSLKFALQNLGASIGGIISLALNAKRNYRGSISNATYVVFITIMCLGFPFAIALPSISKVQRADGRKVAIIKAPSLAHEFRVLRVLLKNPTVLALVPFMLYAQWFLSYQWQFNFAYFTVRARALNSALFYLAGLFGALAFGQLLDWQRFSRQTRAKIGFVVILFTTGTSWILGQAVQVHYSRTLPSLDWSDPGFGLGCFVFTLWGFSDPLVTTFLYWITGSLTNTINETAFLAGLINSVGSLGSTFGFVVSAMKFNYNGACAINLALFWISVPGLAWVALSKVTESSHGKSLAGVTIVDDESDGSVQETNEKNRVNVTN</sequence>
<feature type="transmembrane region" description="Helical" evidence="6">
    <location>
        <begin position="334"/>
        <end position="359"/>
    </location>
</feature>
<feature type="transmembrane region" description="Helical" evidence="6">
    <location>
        <begin position="79"/>
        <end position="98"/>
    </location>
</feature>
<evidence type="ECO:0000256" key="6">
    <source>
        <dbReference type="SAM" id="Phobius"/>
    </source>
</evidence>
<evidence type="ECO:0000313" key="8">
    <source>
        <dbReference type="Proteomes" id="UP000050424"/>
    </source>
</evidence>
<dbReference type="AlphaFoldDB" id="A0A0P7BUI5"/>
<evidence type="ECO:0000256" key="1">
    <source>
        <dbReference type="ARBA" id="ARBA00004141"/>
    </source>
</evidence>
<reference evidence="7 8" key="1">
    <citation type="submission" date="2015-09" db="EMBL/GenBank/DDBJ databases">
        <title>Draft genome of a European isolate of the apple canker pathogen Neonectria ditissima.</title>
        <authorList>
            <person name="Gomez-Cortecero A."/>
            <person name="Harrison R.J."/>
            <person name="Armitage A.D."/>
        </authorList>
    </citation>
    <scope>NUCLEOTIDE SEQUENCE [LARGE SCALE GENOMIC DNA]</scope>
    <source>
        <strain evidence="7 8">R09/05</strain>
    </source>
</reference>
<dbReference type="EMBL" id="LKCW01000025">
    <property type="protein sequence ID" value="KPM43905.1"/>
    <property type="molecule type" value="Genomic_DNA"/>
</dbReference>
<dbReference type="InterPro" id="IPR036259">
    <property type="entry name" value="MFS_trans_sf"/>
</dbReference>
<name>A0A0P7BUI5_9HYPO</name>
<evidence type="ECO:0008006" key="9">
    <source>
        <dbReference type="Google" id="ProtNLM"/>
    </source>
</evidence>
<feature type="transmembrane region" description="Helical" evidence="6">
    <location>
        <begin position="267"/>
        <end position="285"/>
    </location>
</feature>
<keyword evidence="5" id="KW-0325">Glycoprotein</keyword>
<dbReference type="Proteomes" id="UP000050424">
    <property type="component" value="Unassembled WGS sequence"/>
</dbReference>
<feature type="transmembrane region" description="Helical" evidence="6">
    <location>
        <begin position="226"/>
        <end position="247"/>
    </location>
</feature>
<evidence type="ECO:0000256" key="3">
    <source>
        <dbReference type="ARBA" id="ARBA00022989"/>
    </source>
</evidence>
<keyword evidence="2 6" id="KW-0812">Transmembrane</keyword>
<feature type="transmembrane region" description="Helical" evidence="6">
    <location>
        <begin position="53"/>
        <end position="72"/>
    </location>
</feature>
<feature type="transmembrane region" description="Helical" evidence="6">
    <location>
        <begin position="175"/>
        <end position="198"/>
    </location>
</feature>
<keyword evidence="8" id="KW-1185">Reference proteome</keyword>